<dbReference type="GO" id="GO:0005886">
    <property type="term" value="C:plasma membrane"/>
    <property type="evidence" value="ECO:0007669"/>
    <property type="project" value="UniProtKB-SubCell"/>
</dbReference>
<organism evidence="11 12">
    <name type="scientific">Adineta steineri</name>
    <dbReference type="NCBI Taxonomy" id="433720"/>
    <lineage>
        <taxon>Eukaryota</taxon>
        <taxon>Metazoa</taxon>
        <taxon>Spiralia</taxon>
        <taxon>Gnathifera</taxon>
        <taxon>Rotifera</taxon>
        <taxon>Eurotatoria</taxon>
        <taxon>Bdelloidea</taxon>
        <taxon>Adinetida</taxon>
        <taxon>Adinetidae</taxon>
        <taxon>Adineta</taxon>
    </lineage>
</organism>
<keyword evidence="4 9" id="KW-1133">Transmembrane helix</keyword>
<protein>
    <recommendedName>
        <fullName evidence="10">G-protein coupled receptors family 1 profile domain-containing protein</fullName>
    </recommendedName>
</protein>
<proteinExistence type="predicted"/>
<keyword evidence="5" id="KW-0297">G-protein coupled receptor</keyword>
<evidence type="ECO:0000256" key="1">
    <source>
        <dbReference type="ARBA" id="ARBA00004651"/>
    </source>
</evidence>
<sequence>MSSAATLYNVQQQILRIGGPLLIVIGTISCLMNLMVFTKNTLRKNPCTICFIAVNIINLLYFYFGLLPTILSSGYNIDPSTNNIVLCRLRLYFAYVFSSWQSSYIILAAIDRTFITSPNANTRRFSTRRLITISMVGISVFWLLFMSHGLIFSQIIQFAPGYFVCYCQPGLYSTLIAYQSVSILGVIPPLVMTIFGFLTVKNIRRVQRPAQHSRAVDTGVIAVGQLHALHSKDQQLIRMLLVDIISFTLCKFPSEIMTIYSQITQYNVKSVEQQIIEQSVLQLTFLWYFVDNGISCYTNVLVSKTFRAELKRIFSNAYAFYFH</sequence>
<feature type="transmembrane region" description="Helical" evidence="9">
    <location>
        <begin position="130"/>
        <end position="156"/>
    </location>
</feature>
<evidence type="ECO:0000256" key="4">
    <source>
        <dbReference type="ARBA" id="ARBA00022989"/>
    </source>
</evidence>
<evidence type="ECO:0000313" key="12">
    <source>
        <dbReference type="Proteomes" id="UP000663845"/>
    </source>
</evidence>
<evidence type="ECO:0000259" key="10">
    <source>
        <dbReference type="PROSITE" id="PS50262"/>
    </source>
</evidence>
<evidence type="ECO:0000256" key="8">
    <source>
        <dbReference type="ARBA" id="ARBA00023224"/>
    </source>
</evidence>
<dbReference type="InterPro" id="IPR017452">
    <property type="entry name" value="GPCR_Rhodpsn_7TM"/>
</dbReference>
<keyword evidence="8" id="KW-0807">Transducer</keyword>
<feature type="transmembrane region" description="Helical" evidence="9">
    <location>
        <begin position="91"/>
        <end position="110"/>
    </location>
</feature>
<evidence type="ECO:0000313" key="11">
    <source>
        <dbReference type="EMBL" id="CAF1090759.1"/>
    </source>
</evidence>
<dbReference type="Pfam" id="PF00001">
    <property type="entry name" value="7tm_1"/>
    <property type="match status" value="1"/>
</dbReference>
<gene>
    <name evidence="11" type="ORF">JYZ213_LOCUS20824</name>
</gene>
<dbReference type="AlphaFoldDB" id="A0A814NDI3"/>
<accession>A0A814NDI3</accession>
<dbReference type="CDD" id="cd00637">
    <property type="entry name" value="7tm_classA_rhodopsin-like"/>
    <property type="match status" value="1"/>
</dbReference>
<dbReference type="Gene3D" id="1.20.1070.10">
    <property type="entry name" value="Rhodopsin 7-helix transmembrane proteins"/>
    <property type="match status" value="1"/>
</dbReference>
<dbReference type="PANTHER" id="PTHR24228">
    <property type="entry name" value="B2 BRADYKININ RECEPTOR/ANGIOTENSIN II RECEPTOR"/>
    <property type="match status" value="1"/>
</dbReference>
<dbReference type="EMBL" id="CAJNOG010000222">
    <property type="protein sequence ID" value="CAF1090759.1"/>
    <property type="molecule type" value="Genomic_DNA"/>
</dbReference>
<keyword evidence="6 9" id="KW-0472">Membrane</keyword>
<name>A0A814NDI3_9BILA</name>
<evidence type="ECO:0000256" key="3">
    <source>
        <dbReference type="ARBA" id="ARBA00022692"/>
    </source>
</evidence>
<keyword evidence="2" id="KW-1003">Cell membrane</keyword>
<keyword evidence="3 9" id="KW-0812">Transmembrane</keyword>
<dbReference type="Proteomes" id="UP000663845">
    <property type="component" value="Unassembled WGS sequence"/>
</dbReference>
<evidence type="ECO:0000256" key="5">
    <source>
        <dbReference type="ARBA" id="ARBA00023040"/>
    </source>
</evidence>
<dbReference type="PROSITE" id="PS50262">
    <property type="entry name" value="G_PROTEIN_RECEP_F1_2"/>
    <property type="match status" value="1"/>
</dbReference>
<feature type="transmembrane region" description="Helical" evidence="9">
    <location>
        <begin position="176"/>
        <end position="198"/>
    </location>
</feature>
<evidence type="ECO:0000256" key="7">
    <source>
        <dbReference type="ARBA" id="ARBA00023170"/>
    </source>
</evidence>
<evidence type="ECO:0000256" key="9">
    <source>
        <dbReference type="SAM" id="Phobius"/>
    </source>
</evidence>
<comment type="caution">
    <text evidence="11">The sequence shown here is derived from an EMBL/GenBank/DDBJ whole genome shotgun (WGS) entry which is preliminary data.</text>
</comment>
<dbReference type="SUPFAM" id="SSF81321">
    <property type="entry name" value="Family A G protein-coupled receptor-like"/>
    <property type="match status" value="1"/>
</dbReference>
<evidence type="ECO:0000256" key="6">
    <source>
        <dbReference type="ARBA" id="ARBA00023136"/>
    </source>
</evidence>
<reference evidence="11" key="1">
    <citation type="submission" date="2021-02" db="EMBL/GenBank/DDBJ databases">
        <authorList>
            <person name="Nowell W R."/>
        </authorList>
    </citation>
    <scope>NUCLEOTIDE SEQUENCE</scope>
</reference>
<evidence type="ECO:0000256" key="2">
    <source>
        <dbReference type="ARBA" id="ARBA00022475"/>
    </source>
</evidence>
<feature type="transmembrane region" description="Helical" evidence="9">
    <location>
        <begin position="49"/>
        <end position="71"/>
    </location>
</feature>
<comment type="subcellular location">
    <subcellularLocation>
        <location evidence="1">Cell membrane</location>
        <topology evidence="1">Multi-pass membrane protein</topology>
    </subcellularLocation>
</comment>
<dbReference type="InterPro" id="IPR000276">
    <property type="entry name" value="GPCR_Rhodpsn"/>
</dbReference>
<feature type="transmembrane region" description="Helical" evidence="9">
    <location>
        <begin position="17"/>
        <end position="37"/>
    </location>
</feature>
<dbReference type="GO" id="GO:0004930">
    <property type="term" value="F:G protein-coupled receptor activity"/>
    <property type="evidence" value="ECO:0007669"/>
    <property type="project" value="UniProtKB-KW"/>
</dbReference>
<dbReference type="PANTHER" id="PTHR24228:SF59">
    <property type="entry name" value="NEUROPEPTIDE RECEPTOR 15"/>
    <property type="match status" value="1"/>
</dbReference>
<keyword evidence="7" id="KW-0675">Receptor</keyword>
<feature type="domain" description="G-protein coupled receptors family 1 profile" evidence="10">
    <location>
        <begin position="29"/>
        <end position="302"/>
    </location>
</feature>